<evidence type="ECO:0008006" key="9">
    <source>
        <dbReference type="Google" id="ProtNLM"/>
    </source>
</evidence>
<dbReference type="GO" id="GO:0003700">
    <property type="term" value="F:DNA-binding transcription factor activity"/>
    <property type="evidence" value="ECO:0007669"/>
    <property type="project" value="InterPro"/>
</dbReference>
<dbReference type="PANTHER" id="PTHR43080">
    <property type="entry name" value="CBS DOMAIN-CONTAINING PROTEIN CBSX3, MITOCHONDRIAL"/>
    <property type="match status" value="1"/>
</dbReference>
<feature type="domain" description="HTH deoR-type" evidence="5">
    <location>
        <begin position="3"/>
        <end position="67"/>
    </location>
</feature>
<keyword evidence="8" id="KW-1185">Reference proteome</keyword>
<dbReference type="PROSITE" id="PS51000">
    <property type="entry name" value="HTH_DEOR_2"/>
    <property type="match status" value="1"/>
</dbReference>
<dbReference type="InterPro" id="IPR036390">
    <property type="entry name" value="WH_DNA-bd_sf"/>
</dbReference>
<evidence type="ECO:0000256" key="4">
    <source>
        <dbReference type="PROSITE-ProRule" id="PRU00703"/>
    </source>
</evidence>
<evidence type="ECO:0000259" key="6">
    <source>
        <dbReference type="PROSITE" id="PS51371"/>
    </source>
</evidence>
<evidence type="ECO:0000259" key="5">
    <source>
        <dbReference type="PROSITE" id="PS51000"/>
    </source>
</evidence>
<keyword evidence="1" id="KW-0805">Transcription regulation</keyword>
<dbReference type="SMART" id="SM00116">
    <property type="entry name" value="CBS"/>
    <property type="match status" value="2"/>
</dbReference>
<dbReference type="PROSITE" id="PS51371">
    <property type="entry name" value="CBS"/>
    <property type="match status" value="2"/>
</dbReference>
<dbReference type="STRING" id="1423776.FD04_GL000217"/>
<evidence type="ECO:0000256" key="3">
    <source>
        <dbReference type="ARBA" id="ARBA00023163"/>
    </source>
</evidence>
<proteinExistence type="predicted"/>
<dbReference type="AlphaFoldDB" id="A0A0R1LRU2"/>
<feature type="domain" description="CBS" evidence="6">
    <location>
        <begin position="145"/>
        <end position="206"/>
    </location>
</feature>
<dbReference type="InterPro" id="IPR013196">
    <property type="entry name" value="HTH_11"/>
</dbReference>
<dbReference type="PATRIC" id="fig|1423776.4.peg.216"/>
<accession>A0A0R1LRU2</accession>
<evidence type="ECO:0000256" key="2">
    <source>
        <dbReference type="ARBA" id="ARBA00023122"/>
    </source>
</evidence>
<keyword evidence="3" id="KW-0804">Transcription</keyword>
<dbReference type="SUPFAM" id="SSF46785">
    <property type="entry name" value="Winged helix' DNA-binding domain"/>
    <property type="match status" value="1"/>
</dbReference>
<dbReference type="Gene3D" id="3.10.580.10">
    <property type="entry name" value="CBS-domain"/>
    <property type="match status" value="1"/>
</dbReference>
<dbReference type="SUPFAM" id="SSF54631">
    <property type="entry name" value="CBS-domain pair"/>
    <property type="match status" value="1"/>
</dbReference>
<evidence type="ECO:0000313" key="7">
    <source>
        <dbReference type="EMBL" id="KRK98486.1"/>
    </source>
</evidence>
<name>A0A0R1LRU2_9LACO</name>
<dbReference type="InterPro" id="IPR036388">
    <property type="entry name" value="WH-like_DNA-bd_sf"/>
</dbReference>
<feature type="domain" description="CBS" evidence="6">
    <location>
        <begin position="80"/>
        <end position="137"/>
    </location>
</feature>
<dbReference type="Proteomes" id="UP000051160">
    <property type="component" value="Unassembled WGS sequence"/>
</dbReference>
<dbReference type="EMBL" id="AZEE01000027">
    <property type="protein sequence ID" value="KRK98486.1"/>
    <property type="molecule type" value="Genomic_DNA"/>
</dbReference>
<keyword evidence="2 4" id="KW-0129">CBS domain</keyword>
<dbReference type="InterPro" id="IPR051257">
    <property type="entry name" value="Diverse_CBS-Domain"/>
</dbReference>
<dbReference type="RefSeq" id="WP_054699552.1">
    <property type="nucleotide sequence ID" value="NZ_AZEE01000027.1"/>
</dbReference>
<gene>
    <name evidence="7" type="ORF">FD04_GL000217</name>
</gene>
<reference evidence="7 8" key="1">
    <citation type="journal article" date="2015" name="Genome Announc.">
        <title>Expanding the biotechnology potential of lactobacilli through comparative genomics of 213 strains and associated genera.</title>
        <authorList>
            <person name="Sun Z."/>
            <person name="Harris H.M."/>
            <person name="McCann A."/>
            <person name="Guo C."/>
            <person name="Argimon S."/>
            <person name="Zhang W."/>
            <person name="Yang X."/>
            <person name="Jeffery I.B."/>
            <person name="Cooney J.C."/>
            <person name="Kagawa T.F."/>
            <person name="Liu W."/>
            <person name="Song Y."/>
            <person name="Salvetti E."/>
            <person name="Wrobel A."/>
            <person name="Rasinkangas P."/>
            <person name="Parkhill J."/>
            <person name="Rea M.C."/>
            <person name="O'Sullivan O."/>
            <person name="Ritari J."/>
            <person name="Douillard F.P."/>
            <person name="Paul Ross R."/>
            <person name="Yang R."/>
            <person name="Briner A.E."/>
            <person name="Felis G.E."/>
            <person name="de Vos W.M."/>
            <person name="Barrangou R."/>
            <person name="Klaenhammer T.R."/>
            <person name="Caufield P.W."/>
            <person name="Cui Y."/>
            <person name="Zhang H."/>
            <person name="O'Toole P.W."/>
        </authorList>
    </citation>
    <scope>NUCLEOTIDE SEQUENCE [LARGE SCALE GENOMIC DNA]</scope>
    <source>
        <strain evidence="7 8">DSM 19909</strain>
    </source>
</reference>
<dbReference type="CDD" id="cd04617">
    <property type="entry name" value="CBS_pair_CcpN"/>
    <property type="match status" value="1"/>
</dbReference>
<evidence type="ECO:0000313" key="8">
    <source>
        <dbReference type="Proteomes" id="UP000051160"/>
    </source>
</evidence>
<dbReference type="PANTHER" id="PTHR43080:SF2">
    <property type="entry name" value="CBS DOMAIN-CONTAINING PROTEIN"/>
    <property type="match status" value="1"/>
</dbReference>
<dbReference type="InterPro" id="IPR000644">
    <property type="entry name" value="CBS_dom"/>
</dbReference>
<protein>
    <recommendedName>
        <fullName evidence="9">CBS domain protein</fullName>
    </recommendedName>
</protein>
<dbReference type="Pfam" id="PF08279">
    <property type="entry name" value="HTH_11"/>
    <property type="match status" value="1"/>
</dbReference>
<sequence>MEFTKRQRTIIEMLKAKSPLTGEEIAGQLGLSVPTIRGDLRLLTAVEVLAARPKVGYVYRGENQAGVDYKTLYDHPISTIMQPAAVIKDNATLQDAISKLFLQDVGSLYVVDASERLVGVISRKDLLRASFNNANPSSILASVIMTRMPNIVTVTADMKVNEVGQLLLKHKVDSLPVVDKDSPQTVIGKITKNRLFQHFMTYAKEE</sequence>
<evidence type="ECO:0000256" key="1">
    <source>
        <dbReference type="ARBA" id="ARBA00023015"/>
    </source>
</evidence>
<dbReference type="InterPro" id="IPR001034">
    <property type="entry name" value="DeoR_HTH"/>
</dbReference>
<dbReference type="Pfam" id="PF00571">
    <property type="entry name" value="CBS"/>
    <property type="match status" value="2"/>
</dbReference>
<dbReference type="Gene3D" id="1.10.10.10">
    <property type="entry name" value="Winged helix-like DNA-binding domain superfamily/Winged helix DNA-binding domain"/>
    <property type="match status" value="1"/>
</dbReference>
<organism evidence="7 8">
    <name type="scientific">Secundilactobacillus odoratitofui DSM 19909 = JCM 15043</name>
    <dbReference type="NCBI Taxonomy" id="1423776"/>
    <lineage>
        <taxon>Bacteria</taxon>
        <taxon>Bacillati</taxon>
        <taxon>Bacillota</taxon>
        <taxon>Bacilli</taxon>
        <taxon>Lactobacillales</taxon>
        <taxon>Lactobacillaceae</taxon>
        <taxon>Secundilactobacillus</taxon>
    </lineage>
</organism>
<dbReference type="OrthoDB" id="9793615at2"/>
<comment type="caution">
    <text evidence="7">The sequence shown here is derived from an EMBL/GenBank/DDBJ whole genome shotgun (WGS) entry which is preliminary data.</text>
</comment>
<dbReference type="InterPro" id="IPR046342">
    <property type="entry name" value="CBS_dom_sf"/>
</dbReference>